<proteinExistence type="predicted"/>
<dbReference type="Pfam" id="PF12680">
    <property type="entry name" value="SnoaL_2"/>
    <property type="match status" value="1"/>
</dbReference>
<dbReference type="InterPro" id="IPR037401">
    <property type="entry name" value="SnoaL-like"/>
</dbReference>
<dbReference type="EMBL" id="JACHDZ010000002">
    <property type="protein sequence ID" value="MBB5343787.1"/>
    <property type="molecule type" value="Genomic_DNA"/>
</dbReference>
<reference evidence="2 3" key="1">
    <citation type="submission" date="2020-08" db="EMBL/GenBank/DDBJ databases">
        <title>Genomic Encyclopedia of Type Strains, Phase IV (KMG-V): Genome sequencing to study the core and pangenomes of soil and plant-associated prokaryotes.</title>
        <authorList>
            <person name="Whitman W."/>
        </authorList>
    </citation>
    <scope>NUCLEOTIDE SEQUENCE [LARGE SCALE GENOMIC DNA]</scope>
    <source>
        <strain evidence="2 3">M8US30</strain>
    </source>
</reference>
<protein>
    <submittedName>
        <fullName evidence="2">Ketosteroid isomerase-like protein</fullName>
    </submittedName>
</protein>
<evidence type="ECO:0000259" key="1">
    <source>
        <dbReference type="Pfam" id="PF12680"/>
    </source>
</evidence>
<accession>A0A7W8N2V7</accession>
<dbReference type="SUPFAM" id="SSF54427">
    <property type="entry name" value="NTF2-like"/>
    <property type="match status" value="1"/>
</dbReference>
<dbReference type="AlphaFoldDB" id="A0A7W8N2V7"/>
<dbReference type="Gene3D" id="3.10.450.50">
    <property type="match status" value="1"/>
</dbReference>
<gene>
    <name evidence="2" type="ORF">HDF10_001762</name>
</gene>
<organism evidence="2 3">
    <name type="scientific">Tunturiibacter lichenicola</name>
    <dbReference type="NCBI Taxonomy" id="2051959"/>
    <lineage>
        <taxon>Bacteria</taxon>
        <taxon>Pseudomonadati</taxon>
        <taxon>Acidobacteriota</taxon>
        <taxon>Terriglobia</taxon>
        <taxon>Terriglobales</taxon>
        <taxon>Acidobacteriaceae</taxon>
        <taxon>Tunturiibacter</taxon>
    </lineage>
</organism>
<evidence type="ECO:0000313" key="3">
    <source>
        <dbReference type="Proteomes" id="UP000569092"/>
    </source>
</evidence>
<dbReference type="Proteomes" id="UP000569092">
    <property type="component" value="Unassembled WGS sequence"/>
</dbReference>
<evidence type="ECO:0000313" key="2">
    <source>
        <dbReference type="EMBL" id="MBB5343787.1"/>
    </source>
</evidence>
<comment type="caution">
    <text evidence="2">The sequence shown here is derived from an EMBL/GenBank/DDBJ whole genome shotgun (WGS) entry which is preliminary data.</text>
</comment>
<dbReference type="InterPro" id="IPR032710">
    <property type="entry name" value="NTF2-like_dom_sf"/>
</dbReference>
<feature type="domain" description="SnoaL-like" evidence="1">
    <location>
        <begin position="12"/>
        <end position="110"/>
    </location>
</feature>
<dbReference type="GO" id="GO:0016853">
    <property type="term" value="F:isomerase activity"/>
    <property type="evidence" value="ECO:0007669"/>
    <property type="project" value="UniProtKB-KW"/>
</dbReference>
<sequence length="119" mass="13733">MQTDRELLASAYKHFNARDIDAVLNLMHHDVDWPNAMEGGRVHGHHAVRDYWTRQWAILDPRVEPTDFTSEPDGRTGVHVHQVVRDLTGKVFVDHMVQHIYLVQDGLIRSMKISETPLS</sequence>
<name>A0A7W8N2V7_9BACT</name>